<dbReference type="PANTHER" id="PTHR13339:SF0">
    <property type="entry name" value="COP9 SIGNALOSOME COMPLEX SUBUNIT 8"/>
    <property type="match status" value="1"/>
</dbReference>
<proteinExistence type="inferred from homology"/>
<evidence type="ECO:0000259" key="8">
    <source>
        <dbReference type="PROSITE" id="PS50250"/>
    </source>
</evidence>
<keyword evidence="6" id="KW-0736">Signalosome</keyword>
<name>A0ABP1G568_9CHLO</name>
<dbReference type="Gene3D" id="1.25.40.990">
    <property type="match status" value="1"/>
</dbReference>
<organism evidence="9 10">
    <name type="scientific">Coccomyxa viridis</name>
    <dbReference type="NCBI Taxonomy" id="1274662"/>
    <lineage>
        <taxon>Eukaryota</taxon>
        <taxon>Viridiplantae</taxon>
        <taxon>Chlorophyta</taxon>
        <taxon>core chlorophytes</taxon>
        <taxon>Trebouxiophyceae</taxon>
        <taxon>Trebouxiophyceae incertae sedis</taxon>
        <taxon>Coccomyxaceae</taxon>
        <taxon>Coccomyxa</taxon>
    </lineage>
</organism>
<evidence type="ECO:0000313" key="9">
    <source>
        <dbReference type="EMBL" id="CAL5227277.1"/>
    </source>
</evidence>
<accession>A0ABP1G568</accession>
<feature type="domain" description="PCI" evidence="8">
    <location>
        <begin position="7"/>
        <end position="200"/>
    </location>
</feature>
<comment type="caution">
    <text evidence="9">The sequence shown here is derived from an EMBL/GenBank/DDBJ whole genome shotgun (WGS) entry which is preliminary data.</text>
</comment>
<evidence type="ECO:0000256" key="6">
    <source>
        <dbReference type="ARBA" id="ARBA00022790"/>
    </source>
</evidence>
<dbReference type="InterPro" id="IPR000717">
    <property type="entry name" value="PCI_dom"/>
</dbReference>
<keyword evidence="7" id="KW-0539">Nucleus</keyword>
<evidence type="ECO:0000313" key="10">
    <source>
        <dbReference type="Proteomes" id="UP001497392"/>
    </source>
</evidence>
<dbReference type="Proteomes" id="UP001497392">
    <property type="component" value="Unassembled WGS sequence"/>
</dbReference>
<protein>
    <recommendedName>
        <fullName evidence="4">COP9 signalosome complex subunit 8</fullName>
    </recommendedName>
</protein>
<reference evidence="9 10" key="1">
    <citation type="submission" date="2024-06" db="EMBL/GenBank/DDBJ databases">
        <authorList>
            <person name="Kraege A."/>
            <person name="Thomma B."/>
        </authorList>
    </citation>
    <scope>NUCLEOTIDE SEQUENCE [LARGE SCALE GENOMIC DNA]</scope>
</reference>
<sequence>MSAFDQHALSTLLEQQRYEEVAPQLDEEEVKSATQDTLSGNWPVVIHLLGHLYNGRLSDARFLWKRIPDQRKSQDEELAVALRLLQMMWNKEYQGVWQVLALPSWAPQSQPLVKALTSRIRSHNLQLVTRSYTTISAPKLAMMLGIPQAEVAQVAHKEGWTMDPNTGLCQVKPPQVPDQERANLKHLENLTEYLMHLERA</sequence>
<gene>
    <name evidence="9" type="primary">g10208</name>
    <name evidence="9" type="ORF">VP750_LOCUS9183</name>
</gene>
<evidence type="ECO:0000256" key="1">
    <source>
        <dbReference type="ARBA" id="ARBA00004123"/>
    </source>
</evidence>
<evidence type="ECO:0000256" key="7">
    <source>
        <dbReference type="ARBA" id="ARBA00023242"/>
    </source>
</evidence>
<dbReference type="InterPro" id="IPR033205">
    <property type="entry name" value="COP9_CSN8"/>
</dbReference>
<dbReference type="Pfam" id="PF10075">
    <property type="entry name" value="CSN8_PSD8_EIF3K"/>
    <property type="match status" value="1"/>
</dbReference>
<keyword evidence="5" id="KW-0963">Cytoplasm</keyword>
<evidence type="ECO:0000256" key="4">
    <source>
        <dbReference type="ARBA" id="ARBA00014875"/>
    </source>
</evidence>
<evidence type="ECO:0000256" key="5">
    <source>
        <dbReference type="ARBA" id="ARBA00022490"/>
    </source>
</evidence>
<dbReference type="EMBL" id="CAXHTA020000017">
    <property type="protein sequence ID" value="CAL5227277.1"/>
    <property type="molecule type" value="Genomic_DNA"/>
</dbReference>
<dbReference type="PANTHER" id="PTHR13339">
    <property type="entry name" value="COP9 SIGNALOSOME COMPLEX SUBUNIT 8"/>
    <property type="match status" value="1"/>
</dbReference>
<comment type="similarity">
    <text evidence="3">Belongs to the CSN8 family.</text>
</comment>
<keyword evidence="10" id="KW-1185">Reference proteome</keyword>
<evidence type="ECO:0000256" key="2">
    <source>
        <dbReference type="ARBA" id="ARBA00004496"/>
    </source>
</evidence>
<evidence type="ECO:0000256" key="3">
    <source>
        <dbReference type="ARBA" id="ARBA00008252"/>
    </source>
</evidence>
<dbReference type="InterPro" id="IPR033464">
    <property type="entry name" value="CSN8_PSD8_EIF3K"/>
</dbReference>
<dbReference type="PROSITE" id="PS50250">
    <property type="entry name" value="PCI"/>
    <property type="match status" value="1"/>
</dbReference>
<comment type="subcellular location">
    <subcellularLocation>
        <location evidence="2">Cytoplasm</location>
    </subcellularLocation>
    <subcellularLocation>
        <location evidence="1">Nucleus</location>
    </subcellularLocation>
</comment>